<gene>
    <name evidence="2" type="ORF">Fuma_01198</name>
</gene>
<evidence type="ECO:0000259" key="1">
    <source>
        <dbReference type="Pfam" id="PF18739"/>
    </source>
</evidence>
<evidence type="ECO:0000313" key="3">
    <source>
        <dbReference type="Proteomes" id="UP000187735"/>
    </source>
</evidence>
<dbReference type="EMBL" id="CP017641">
    <property type="protein sequence ID" value="APZ91609.1"/>
    <property type="molecule type" value="Genomic_DNA"/>
</dbReference>
<evidence type="ECO:0000313" key="2">
    <source>
        <dbReference type="EMBL" id="APZ91609.1"/>
    </source>
</evidence>
<accession>A0A1P8WC14</accession>
<dbReference type="InterPro" id="IPR041229">
    <property type="entry name" value="HEPN_Apea"/>
</dbReference>
<keyword evidence="3" id="KW-1185">Reference proteome</keyword>
<dbReference type="AlphaFoldDB" id="A0A1P8WC14"/>
<organism evidence="2 3">
    <name type="scientific">Fuerstiella marisgermanici</name>
    <dbReference type="NCBI Taxonomy" id="1891926"/>
    <lineage>
        <taxon>Bacteria</taxon>
        <taxon>Pseudomonadati</taxon>
        <taxon>Planctomycetota</taxon>
        <taxon>Planctomycetia</taxon>
        <taxon>Planctomycetales</taxon>
        <taxon>Planctomycetaceae</taxon>
        <taxon>Fuerstiella</taxon>
    </lineage>
</organism>
<protein>
    <recommendedName>
        <fullName evidence="1">Apea-like HEPN domain-containing protein</fullName>
    </recommendedName>
</protein>
<dbReference type="Pfam" id="PF18739">
    <property type="entry name" value="HEPN_Apea"/>
    <property type="match status" value="1"/>
</dbReference>
<dbReference type="KEGG" id="fmr:Fuma_01198"/>
<dbReference type="Proteomes" id="UP000187735">
    <property type="component" value="Chromosome"/>
</dbReference>
<feature type="domain" description="Apea-like HEPN" evidence="1">
    <location>
        <begin position="10"/>
        <end position="58"/>
    </location>
</feature>
<proteinExistence type="predicted"/>
<reference evidence="2 3" key="1">
    <citation type="journal article" date="2016" name="Front. Microbiol.">
        <title>Fuerstia marisgermanicae gen. nov., sp. nov., an Unusual Member of the Phylum Planctomycetes from the German Wadden Sea.</title>
        <authorList>
            <person name="Kohn T."/>
            <person name="Heuer A."/>
            <person name="Jogler M."/>
            <person name="Vollmers J."/>
            <person name="Boedeker C."/>
            <person name="Bunk B."/>
            <person name="Rast P."/>
            <person name="Borchert D."/>
            <person name="Glockner I."/>
            <person name="Freese H.M."/>
            <person name="Klenk H.P."/>
            <person name="Overmann J."/>
            <person name="Kaster A.K."/>
            <person name="Rohde M."/>
            <person name="Wiegand S."/>
            <person name="Jogler C."/>
        </authorList>
    </citation>
    <scope>NUCLEOTIDE SEQUENCE [LARGE SCALE GENOMIC DNA]</scope>
    <source>
        <strain evidence="2 3">NH11</strain>
    </source>
</reference>
<sequence length="103" mass="11651">MDADTFVNNNNVVKTRNYYTHYSNKKCVLQGGQLHWAAHKLNIMLRVLLLTEMGVPESELQLAFSKNLRLSGQRKEWLSISEKGTLSEQVVSGKATESTDEPL</sequence>
<name>A0A1P8WC14_9PLAN</name>